<protein>
    <submittedName>
        <fullName evidence="2">Uncharacterized protein</fullName>
    </submittedName>
</protein>
<evidence type="ECO:0000256" key="1">
    <source>
        <dbReference type="SAM" id="SignalP"/>
    </source>
</evidence>
<dbReference type="Proteomes" id="UP000583266">
    <property type="component" value="Unassembled WGS sequence"/>
</dbReference>
<organism evidence="2 3">
    <name type="scientific">Chitinophaga fulva</name>
    <dbReference type="NCBI Taxonomy" id="2728842"/>
    <lineage>
        <taxon>Bacteria</taxon>
        <taxon>Pseudomonadati</taxon>
        <taxon>Bacteroidota</taxon>
        <taxon>Chitinophagia</taxon>
        <taxon>Chitinophagales</taxon>
        <taxon>Chitinophagaceae</taxon>
        <taxon>Chitinophaga</taxon>
    </lineage>
</organism>
<keyword evidence="3" id="KW-1185">Reference proteome</keyword>
<dbReference type="PROSITE" id="PS51257">
    <property type="entry name" value="PROKAR_LIPOPROTEIN"/>
    <property type="match status" value="1"/>
</dbReference>
<keyword evidence="1" id="KW-0732">Signal</keyword>
<proteinExistence type="predicted"/>
<dbReference type="RefSeq" id="WP_169224864.1">
    <property type="nucleotide sequence ID" value="NZ_JABBGC010000001.1"/>
</dbReference>
<reference evidence="2 3" key="1">
    <citation type="submission" date="2020-04" db="EMBL/GenBank/DDBJ databases">
        <title>Chitinophaga sp. G-6-1-13 sp. nov., isolated from soil.</title>
        <authorList>
            <person name="Dahal R.H."/>
            <person name="Chaudhary D.K."/>
        </authorList>
    </citation>
    <scope>NUCLEOTIDE SEQUENCE [LARGE SCALE GENOMIC DNA]</scope>
    <source>
        <strain evidence="2 3">G-6-1-13</strain>
    </source>
</reference>
<feature type="chain" id="PRO_5032321618" evidence="1">
    <location>
        <begin position="19"/>
        <end position="201"/>
    </location>
</feature>
<name>A0A848GH88_9BACT</name>
<gene>
    <name evidence="2" type="ORF">HHL17_11520</name>
</gene>
<comment type="caution">
    <text evidence="2">The sequence shown here is derived from an EMBL/GenBank/DDBJ whole genome shotgun (WGS) entry which is preliminary data.</text>
</comment>
<evidence type="ECO:0000313" key="2">
    <source>
        <dbReference type="EMBL" id="NML37824.1"/>
    </source>
</evidence>
<dbReference type="AlphaFoldDB" id="A0A848GH88"/>
<dbReference type="EMBL" id="JABBGC010000001">
    <property type="protein sequence ID" value="NML37824.1"/>
    <property type="molecule type" value="Genomic_DNA"/>
</dbReference>
<sequence>MKPLIVPVLMLMISLTFACKKDHHDTPPPPPGENKPPVIHKPSVEFISMKVDGTLFSDSLTTKSYFQKTSDQFSMIELRGTDLAVGKAGKDKKALLYVRINFPGHEIKKGVYGTVTTGFDNSIAWQTFIDSWGLQDIYTASGNSSKHPDAPFRIEITRYDDAFIEGTFSGRAFGGTQDVSGIKEITEGNFKIARDSVVVLK</sequence>
<feature type="signal peptide" evidence="1">
    <location>
        <begin position="1"/>
        <end position="18"/>
    </location>
</feature>
<accession>A0A848GH88</accession>
<evidence type="ECO:0000313" key="3">
    <source>
        <dbReference type="Proteomes" id="UP000583266"/>
    </source>
</evidence>